<sequence length="602" mass="65845">MTESIYEPHVLREYALLADGHRGALIGPRGDVCWMCAPRWDDDAVFASLIGGRSVFAITPTQRFVWGGHYEEGSLIWRSRWVTNDGIIECREALTFPGDPQRAILLRRLLAVRGDADVQLVLSPTAEFDRRTMAHLARDDQGCWHAYVGDLRLRLAGVPHASVSREDGLALRAGLTVPEGGFLDIVVELSVAAPSDPLPDAGKLWERTETHWRAAVPSLDTSIAPHDARHSYAVLRGMTPPGGGTVAAATMSLPEHADTGRNYDYRYVWIRDQCYVGQAMAADGPHPLLDDAAGFIAQRVLADGPDLKPAYTVAGGPVPGERSLRLPGYPGGNDVLGNRAHRQFQLDVFGEALQLFAAAARHDHLDTELDHAIRVAVAAIESRWQQRGAGLWELEQRQWTHSRLTCVAGLRAIAAYLPGNRAAAAESLADTILAGTADCVHPSGRWQRAPDDRRVDAALLLPAIRGAVPADDPRSIATLRAVESELADDGFVYRFRHDDRPLAAAEGAFVLCGFWSALAHQQQGNPVAAVRYFERNRTACGPPMLLCEEYDVEEHQLRGNIPQAFTHALLVEASLRLADSPSTTYREEPPCPPHLLDRLAPS</sequence>
<comment type="caution">
    <text evidence="4">The sequence shown here is derived from an EMBL/GenBank/DDBJ whole genome shotgun (WGS) entry which is preliminary data.</text>
</comment>
<gene>
    <name evidence="4" type="ORF">BKG61_02115</name>
</gene>
<feature type="region of interest" description="Disordered" evidence="1">
    <location>
        <begin position="581"/>
        <end position="602"/>
    </location>
</feature>
<dbReference type="EMBL" id="MLHV01000001">
    <property type="protein sequence ID" value="OHU08152.1"/>
    <property type="molecule type" value="Genomic_DNA"/>
</dbReference>
<dbReference type="STRING" id="1908205.BKG60_25015"/>
<dbReference type="InterPro" id="IPR008928">
    <property type="entry name" value="6-hairpin_glycosidase_sf"/>
</dbReference>
<dbReference type="GO" id="GO:0005993">
    <property type="term" value="P:trehalose catabolic process"/>
    <property type="evidence" value="ECO:0007669"/>
    <property type="project" value="TreeGrafter"/>
</dbReference>
<proteinExistence type="predicted"/>
<accession>A0A1Q9W5D0</accession>
<dbReference type="Gene3D" id="1.50.10.10">
    <property type="match status" value="1"/>
</dbReference>
<dbReference type="Proteomes" id="UP000179636">
    <property type="component" value="Unassembled WGS sequence"/>
</dbReference>
<evidence type="ECO:0000313" key="5">
    <source>
        <dbReference type="Proteomes" id="UP000179636"/>
    </source>
</evidence>
<dbReference type="PANTHER" id="PTHR31616">
    <property type="entry name" value="TREHALASE"/>
    <property type="match status" value="1"/>
</dbReference>
<reference evidence="4 5" key="1">
    <citation type="submission" date="2016-10" db="EMBL/GenBank/DDBJ databases">
        <title>Evaluation of Human, Animal and Environmental Mycobacterium chelonae Isolates by Core Genome Phylogenomic Analysis, Targeted Gene Comparison, and Anti-microbial Susceptibility Patterns: A Tale of Mistaken Identities.</title>
        <authorList>
            <person name="Fogelson S.B."/>
            <person name="Camus A.C."/>
            <person name="Lorenz W."/>
            <person name="Vasireddy R."/>
            <person name="Vasireddy S."/>
            <person name="Smith T."/>
            <person name="Brown-Elliott B.A."/>
            <person name="Wallace R.J.Jr."/>
            <person name="Hasan N.A."/>
            <person name="Reischl U."/>
            <person name="Sanchez S."/>
        </authorList>
    </citation>
    <scope>NUCLEOTIDE SEQUENCE [LARGE SCALE GENOMIC DNA]</scope>
    <source>
        <strain evidence="4 5">24999</strain>
    </source>
</reference>
<dbReference type="InterPro" id="IPR011613">
    <property type="entry name" value="GH15-like"/>
</dbReference>
<feature type="domain" description="GH15-like" evidence="2">
    <location>
        <begin position="241"/>
        <end position="574"/>
    </location>
</feature>
<evidence type="ECO:0000256" key="1">
    <source>
        <dbReference type="SAM" id="MobiDB-lite"/>
    </source>
</evidence>
<protein>
    <submittedName>
        <fullName evidence="4">Glycoside hydrolase</fullName>
    </submittedName>
</protein>
<dbReference type="InterPro" id="IPR012341">
    <property type="entry name" value="6hp_glycosidase-like_sf"/>
</dbReference>
<dbReference type="OrthoDB" id="3902805at2"/>
<dbReference type="SUPFAM" id="SSF48208">
    <property type="entry name" value="Six-hairpin glycosidases"/>
    <property type="match status" value="1"/>
</dbReference>
<dbReference type="Pfam" id="PF00723">
    <property type="entry name" value="Glyco_hydro_15"/>
    <property type="match status" value="1"/>
</dbReference>
<accession>A0A1S1KMS0</accession>
<feature type="domain" description="Trehalase-like N-terminal" evidence="3">
    <location>
        <begin position="13"/>
        <end position="161"/>
    </location>
</feature>
<evidence type="ECO:0000259" key="2">
    <source>
        <dbReference type="Pfam" id="PF00723"/>
    </source>
</evidence>
<keyword evidence="4" id="KW-0378">Hydrolase</keyword>
<evidence type="ECO:0000259" key="3">
    <source>
        <dbReference type="Pfam" id="PF19291"/>
    </source>
</evidence>
<dbReference type="PANTHER" id="PTHR31616:SF10">
    <property type="entry name" value="TREHALASE"/>
    <property type="match status" value="1"/>
</dbReference>
<dbReference type="GO" id="GO:0015927">
    <property type="term" value="F:trehalase activity"/>
    <property type="evidence" value="ECO:0007669"/>
    <property type="project" value="TreeGrafter"/>
</dbReference>
<dbReference type="AlphaFoldDB" id="A0A1S1KMS0"/>
<dbReference type="Pfam" id="PF19291">
    <property type="entry name" value="TREH_N"/>
    <property type="match status" value="1"/>
</dbReference>
<keyword evidence="5" id="KW-1185">Reference proteome</keyword>
<evidence type="ECO:0000313" key="4">
    <source>
        <dbReference type="EMBL" id="OHU08152.1"/>
    </source>
</evidence>
<dbReference type="RefSeq" id="WP_070943501.1">
    <property type="nucleotide sequence ID" value="NZ_MLCL01000086.1"/>
</dbReference>
<dbReference type="InterPro" id="IPR045582">
    <property type="entry name" value="Trehalase-like_N"/>
</dbReference>
<name>A0A1S1KMS0_9MYCO</name>
<organism evidence="4 5">
    <name type="scientific">Mycobacterium syngnathidarum</name>
    <dbReference type="NCBI Taxonomy" id="1908205"/>
    <lineage>
        <taxon>Bacteria</taxon>
        <taxon>Bacillati</taxon>
        <taxon>Actinomycetota</taxon>
        <taxon>Actinomycetes</taxon>
        <taxon>Mycobacteriales</taxon>
        <taxon>Mycobacteriaceae</taxon>
        <taxon>Mycobacterium</taxon>
    </lineage>
</organism>